<evidence type="ECO:0000313" key="3">
    <source>
        <dbReference type="Proteomes" id="UP001597173"/>
    </source>
</evidence>
<gene>
    <name evidence="2" type="ORF">ACFQ33_06395</name>
</gene>
<keyword evidence="3" id="KW-1185">Reference proteome</keyword>
<accession>A0ABW3YUG4</accession>
<dbReference type="RefSeq" id="WP_374835360.1">
    <property type="nucleotide sequence ID" value="NZ_JBHEEW010000001.1"/>
</dbReference>
<evidence type="ECO:0000256" key="1">
    <source>
        <dbReference type="SAM" id="MobiDB-lite"/>
    </source>
</evidence>
<dbReference type="EMBL" id="JBHTNF010000002">
    <property type="protein sequence ID" value="MFD1327521.1"/>
    <property type="molecule type" value="Genomic_DNA"/>
</dbReference>
<name>A0ABW3YUG4_MYCRA</name>
<reference evidence="3" key="1">
    <citation type="journal article" date="2019" name="Int. J. Syst. Evol. Microbiol.">
        <title>The Global Catalogue of Microorganisms (GCM) 10K type strain sequencing project: providing services to taxonomists for standard genome sequencing and annotation.</title>
        <authorList>
            <consortium name="The Broad Institute Genomics Platform"/>
            <consortium name="The Broad Institute Genome Sequencing Center for Infectious Disease"/>
            <person name="Wu L."/>
            <person name="Ma J."/>
        </authorList>
    </citation>
    <scope>NUCLEOTIDE SEQUENCE [LARGE SCALE GENOMIC DNA]</scope>
    <source>
        <strain evidence="3">CCUG 55609</strain>
    </source>
</reference>
<protein>
    <submittedName>
        <fullName evidence="2">Uncharacterized protein</fullName>
    </submittedName>
</protein>
<sequence>MLKYFFSRSRRVAALLSADNGDPAEWIRDPLKHPQIEAMDERQRADLPFRSFPDSGRHDGNAVPCRPG</sequence>
<comment type="caution">
    <text evidence="2">The sequence shown here is derived from an EMBL/GenBank/DDBJ whole genome shotgun (WGS) entry which is preliminary data.</text>
</comment>
<evidence type="ECO:0000313" key="2">
    <source>
        <dbReference type="EMBL" id="MFD1327521.1"/>
    </source>
</evidence>
<dbReference type="Proteomes" id="UP001597173">
    <property type="component" value="Unassembled WGS sequence"/>
</dbReference>
<organism evidence="2 3">
    <name type="scientific">Mycoplana ramosa</name>
    <name type="common">Mycoplana bullata</name>
    <dbReference type="NCBI Taxonomy" id="40837"/>
    <lineage>
        <taxon>Bacteria</taxon>
        <taxon>Pseudomonadati</taxon>
        <taxon>Pseudomonadota</taxon>
        <taxon>Alphaproteobacteria</taxon>
        <taxon>Hyphomicrobiales</taxon>
        <taxon>Rhizobiaceae</taxon>
        <taxon>Mycoplana</taxon>
    </lineage>
</organism>
<proteinExistence type="predicted"/>
<feature type="region of interest" description="Disordered" evidence="1">
    <location>
        <begin position="42"/>
        <end position="68"/>
    </location>
</feature>